<dbReference type="InterPro" id="IPR011004">
    <property type="entry name" value="Trimer_LpxA-like_sf"/>
</dbReference>
<dbReference type="CDD" id="cd03357">
    <property type="entry name" value="LbH_MAT_GAT"/>
    <property type="match status" value="1"/>
</dbReference>
<dbReference type="PROSITE" id="PS00101">
    <property type="entry name" value="HEXAPEP_TRANSFERASES"/>
    <property type="match status" value="1"/>
</dbReference>
<accession>A0ABW9MV05</accession>
<dbReference type="EC" id="2.3.1.-" evidence="3"/>
<keyword evidence="2" id="KW-0677">Repeat</keyword>
<evidence type="ECO:0000313" key="4">
    <source>
        <dbReference type="EMBL" id="MFO3715658.1"/>
    </source>
</evidence>
<dbReference type="InterPro" id="IPR039369">
    <property type="entry name" value="LacA-like"/>
</dbReference>
<protein>
    <recommendedName>
        <fullName evidence="3">Acetyltransferase</fullName>
        <ecNumber evidence="3">2.3.1.-</ecNumber>
    </recommendedName>
</protein>
<organism evidence="4 5">
    <name type="scientific">Anaerococcus cruorum</name>
    <dbReference type="NCBI Taxonomy" id="3115617"/>
    <lineage>
        <taxon>Bacteria</taxon>
        <taxon>Bacillati</taxon>
        <taxon>Bacillota</taxon>
        <taxon>Tissierellia</taxon>
        <taxon>Tissierellales</taxon>
        <taxon>Peptoniphilaceae</taxon>
        <taxon>Anaerococcus</taxon>
    </lineage>
</organism>
<dbReference type="Pfam" id="PF14602">
    <property type="entry name" value="Hexapep_2"/>
    <property type="match status" value="1"/>
</dbReference>
<gene>
    <name evidence="4" type="ORF">ACCQ40_02495</name>
</gene>
<dbReference type="Pfam" id="PF00132">
    <property type="entry name" value="Hexapep"/>
    <property type="match status" value="1"/>
</dbReference>
<dbReference type="InterPro" id="IPR001451">
    <property type="entry name" value="Hexapep"/>
</dbReference>
<dbReference type="PANTHER" id="PTHR43017:SF1">
    <property type="entry name" value="ACETYLTRANSFERASE YJL218W-RELATED"/>
    <property type="match status" value="1"/>
</dbReference>
<comment type="caution">
    <text evidence="4">The sequence shown here is derived from an EMBL/GenBank/DDBJ whole genome shotgun (WGS) entry which is preliminary data.</text>
</comment>
<comment type="similarity">
    <text evidence="3">Belongs to the transferase hexapeptide repeat family.</text>
</comment>
<proteinExistence type="inferred from homology"/>
<dbReference type="EMBL" id="JBGMEH010000002">
    <property type="protein sequence ID" value="MFO3715658.1"/>
    <property type="molecule type" value="Genomic_DNA"/>
</dbReference>
<dbReference type="InterPro" id="IPR018357">
    <property type="entry name" value="Hexapep_transf_CS"/>
</dbReference>
<dbReference type="GO" id="GO:0016746">
    <property type="term" value="F:acyltransferase activity"/>
    <property type="evidence" value="ECO:0007669"/>
    <property type="project" value="UniProtKB-KW"/>
</dbReference>
<keyword evidence="3 4" id="KW-0012">Acyltransferase</keyword>
<sequence>MVTPPIRFDYGYNTHIGKDTYLNLNTTILDCAPVYIGDNVMIGPDCSILTPYHPADAAIRNTGIGFSKPITIENDVWLGGNVTIIGGVTIGEGSVVGAGSIVVKDIPKDVIAVGNPCKVIRKIDEKDAILWQEKYDEYLIEMGEE</sequence>
<evidence type="ECO:0000256" key="2">
    <source>
        <dbReference type="ARBA" id="ARBA00022737"/>
    </source>
</evidence>
<reference evidence="4 5" key="1">
    <citation type="journal article" date="2025" name="Anaerobe">
        <title>Description of Anaerococcus kampingiae sp. nov., Anaerococcus groningensis sp. nov., Anaerococcus martiniensis sp. nov., and Anaerococcus cruorum sp. nov., isolated from human clinical specimens.</title>
        <authorList>
            <person name="Boiten K.E."/>
            <person name="Meijer J."/>
            <person name="van Wezel E.M."/>
            <person name="Veloo A.C.M."/>
        </authorList>
    </citation>
    <scope>NUCLEOTIDE SEQUENCE [LARGE SCALE GENOMIC DNA]</scope>
    <source>
        <strain evidence="4 5">ENR1039</strain>
    </source>
</reference>
<dbReference type="Proteomes" id="UP001638015">
    <property type="component" value="Unassembled WGS sequence"/>
</dbReference>
<keyword evidence="5" id="KW-1185">Reference proteome</keyword>
<evidence type="ECO:0000256" key="3">
    <source>
        <dbReference type="RuleBase" id="RU367021"/>
    </source>
</evidence>
<dbReference type="PANTHER" id="PTHR43017">
    <property type="entry name" value="GALACTOSIDE O-ACETYLTRANSFERASE"/>
    <property type="match status" value="1"/>
</dbReference>
<dbReference type="SUPFAM" id="SSF51161">
    <property type="entry name" value="Trimeric LpxA-like enzymes"/>
    <property type="match status" value="1"/>
</dbReference>
<dbReference type="Gene3D" id="2.160.10.10">
    <property type="entry name" value="Hexapeptide repeat proteins"/>
    <property type="match status" value="1"/>
</dbReference>
<name>A0ABW9MV05_9FIRM</name>
<dbReference type="RefSeq" id="WP_410032479.1">
    <property type="nucleotide sequence ID" value="NZ_JBGMEH010000002.1"/>
</dbReference>
<keyword evidence="1 3" id="KW-0808">Transferase</keyword>
<evidence type="ECO:0000313" key="5">
    <source>
        <dbReference type="Proteomes" id="UP001638015"/>
    </source>
</evidence>
<evidence type="ECO:0000256" key="1">
    <source>
        <dbReference type="ARBA" id="ARBA00022679"/>
    </source>
</evidence>